<keyword evidence="3" id="KW-1133">Transmembrane helix</keyword>
<evidence type="ECO:0000259" key="5">
    <source>
        <dbReference type="PROSITE" id="PS50901"/>
    </source>
</evidence>
<evidence type="ECO:0000313" key="6">
    <source>
        <dbReference type="EMBL" id="CAB4788357.1"/>
    </source>
</evidence>
<dbReference type="SUPFAM" id="SSF52540">
    <property type="entry name" value="P-loop containing nucleoside triphosphate hydrolases"/>
    <property type="match status" value="2"/>
</dbReference>
<feature type="domain" description="FtsK" evidence="5">
    <location>
        <begin position="652"/>
        <end position="840"/>
    </location>
</feature>
<accession>A0A6J6X2K9</accession>
<dbReference type="SUPFAM" id="SSF49879">
    <property type="entry name" value="SMAD/FHA domain"/>
    <property type="match status" value="1"/>
</dbReference>
<dbReference type="PROSITE" id="PS50006">
    <property type="entry name" value="FHA_DOMAIN"/>
    <property type="match status" value="1"/>
</dbReference>
<gene>
    <name evidence="6" type="ORF">UFOPK2996_00234</name>
</gene>
<protein>
    <submittedName>
        <fullName evidence="6">Unannotated protein</fullName>
    </submittedName>
</protein>
<dbReference type="PANTHER" id="PTHR22683:SF1">
    <property type="entry name" value="TYPE VII SECRETION SYSTEM PROTEIN ESSC"/>
    <property type="match status" value="1"/>
</dbReference>
<dbReference type="Pfam" id="PF01580">
    <property type="entry name" value="FtsK_SpoIIIE"/>
    <property type="match status" value="2"/>
</dbReference>
<dbReference type="InterPro" id="IPR000253">
    <property type="entry name" value="FHA_dom"/>
</dbReference>
<feature type="transmembrane region" description="Helical" evidence="3">
    <location>
        <begin position="236"/>
        <end position="255"/>
    </location>
</feature>
<dbReference type="InterPro" id="IPR002543">
    <property type="entry name" value="FtsK_dom"/>
</dbReference>
<dbReference type="CDD" id="cd00060">
    <property type="entry name" value="FHA"/>
    <property type="match status" value="1"/>
</dbReference>
<keyword evidence="2" id="KW-0067">ATP-binding</keyword>
<evidence type="ECO:0000256" key="1">
    <source>
        <dbReference type="ARBA" id="ARBA00022741"/>
    </source>
</evidence>
<feature type="domain" description="FtsK" evidence="5">
    <location>
        <begin position="977"/>
        <end position="1167"/>
    </location>
</feature>
<evidence type="ECO:0000259" key="4">
    <source>
        <dbReference type="PROSITE" id="PS50006"/>
    </source>
</evidence>
<dbReference type="PANTHER" id="PTHR22683">
    <property type="entry name" value="SPORULATION PROTEIN RELATED"/>
    <property type="match status" value="1"/>
</dbReference>
<evidence type="ECO:0000256" key="2">
    <source>
        <dbReference type="ARBA" id="ARBA00022840"/>
    </source>
</evidence>
<dbReference type="InterPro" id="IPR008984">
    <property type="entry name" value="SMAD_FHA_dom_sf"/>
</dbReference>
<dbReference type="CDD" id="cd01127">
    <property type="entry name" value="TrwB_TraG_TraD_VirD4"/>
    <property type="match status" value="1"/>
</dbReference>
<sequence length="1450" mass="153158">MELVLRVGGHGVADTSVAVSIDGVASGSRLIEVLSDHLGVRGTSLGWWWVRTGADLESVEDLALLEPRDGDRLLLAPRDSGAPLVAPVGEQPCIDVVGGPSKGLSVVVLQGETIVGRGSTNGLRLADDAISRQHCRFIFDGSSVWLEDLGSTNGTKINGQRITGMVQLAGDETISLGESQLRILIPVNTFGSLPSADVRWADGAVMVNRPARVIIPSPAVKCELPAPPEVVAKRPIPLVMMLLPLLMGAVMFGAMYVSAKKLEINQLIGPMFMLMSPVMLLANHFSQRKEGGRSAADLRDEYEERFVAIEAQLTSASAASRQYRLDISPSPDALLHWSTATTSRLWERRPRDSDFLDLRLGCADQPSLIETVVPVPSRKAEEECVERNKMLASQHTIDLAVPVSVALEHLGVIGLHGAFDLTAASIRSLVLQIAALHSPADVAIVGIVPNGSEPEWSWLSWLPQCAVLSGSSGRSVVTTSDAAGILDGIDAIISAREGALAERAAVSVRSPRIVLVLPESDLLPAARLGRILERGPNVGVLALAGAGSAPALPGECQAILGFGSLGASVTWPRTGQLIDQVSADLCGTEMLEEASLAMAPLRDPSAGSGAGVPTAVICEEIAVHDMADSESIRKRWEMPDGSLSAPIGLTAGGTLSISLRRDGPHGVVAGTTGAGKSEFLQTFIASLAAHHSPERLALVLIDLKGGAAFQDLALLPHTVGFFTDLDEHLAARALISLNAELRRREEILRISGVKDLVDLEATGKLGIPPSLLIVFDEFAVIKTEMPDFIEGIVDIARRGRSLGVHMILATQSPTGVVDHHIRANTNLRVALRTANAAESQEIIERRDAADIPREITGRAWVRIGQDEPTLVQTAYSGRRAHPDGVAASVTARSFGLSGAAQIASAASNASTGSSDAQKIIESAVKAAESAGITRGAAPWLPPLPELVATSSISPPSLGRGALPVALGIVDEPTRQAQDPLIIDLANDGNLAIFGATGSGKTTALRTLVAGIVAQSSPDDARFVVFDFASRGLRSLDSLPHTMAYVTSDEPELLERVLARLTAEISRRREVVAMYGAATFSEARANSPELNEPFLVVILDGLAAFNAEYIDVDLGVVVDDFARIATDGPSAGVFVVVTVDRRSGLSMALASAISQRVVLRMTEDDDYISLGVPEGRKIEFTVGRGVIAGGGELQVAVLGANGSAAAQQEALAGLAPPSDVDTGFRIGALPSTVMDTQSLTVGWQEVPFAVDALLDTAVSIDLDDSRWFLVAGPDQSGRSTALSILAEGWRSKNPGAPTFLIAPRRTILTSQSWTGIVTEPSEVGRLSEQIQQLLTSSHAPALLVIDDGDQLTEPSLGTGLDELLRKSRDAPLTVLVAATSHGATRAFSGWLRDIRNPKRGILLDPDPERDGEIFGGRLPRRVARSFPPGRGYLVSGSSLKYVQITQNERAT</sequence>
<dbReference type="SMART" id="SM00240">
    <property type="entry name" value="FHA"/>
    <property type="match status" value="1"/>
</dbReference>
<dbReference type="SMART" id="SM00382">
    <property type="entry name" value="AAA"/>
    <property type="match status" value="2"/>
</dbReference>
<name>A0A6J6X2K9_9ZZZZ</name>
<dbReference type="GO" id="GO:0005524">
    <property type="term" value="F:ATP binding"/>
    <property type="evidence" value="ECO:0007669"/>
    <property type="project" value="UniProtKB-KW"/>
</dbReference>
<dbReference type="Gene3D" id="3.40.50.300">
    <property type="entry name" value="P-loop containing nucleotide triphosphate hydrolases"/>
    <property type="match status" value="4"/>
</dbReference>
<organism evidence="6">
    <name type="scientific">freshwater metagenome</name>
    <dbReference type="NCBI Taxonomy" id="449393"/>
    <lineage>
        <taxon>unclassified sequences</taxon>
        <taxon>metagenomes</taxon>
        <taxon>ecological metagenomes</taxon>
    </lineage>
</organism>
<keyword evidence="1" id="KW-0547">Nucleotide-binding</keyword>
<dbReference type="InterPro" id="IPR027417">
    <property type="entry name" value="P-loop_NTPase"/>
</dbReference>
<keyword evidence="3" id="KW-0812">Transmembrane</keyword>
<keyword evidence="3" id="KW-0472">Membrane</keyword>
<dbReference type="Gene3D" id="2.60.200.20">
    <property type="match status" value="1"/>
</dbReference>
<evidence type="ECO:0000256" key="3">
    <source>
        <dbReference type="SAM" id="Phobius"/>
    </source>
</evidence>
<feature type="transmembrane region" description="Helical" evidence="3">
    <location>
        <begin position="267"/>
        <end position="285"/>
    </location>
</feature>
<dbReference type="InterPro" id="IPR003593">
    <property type="entry name" value="AAA+_ATPase"/>
</dbReference>
<feature type="domain" description="FHA" evidence="4">
    <location>
        <begin position="113"/>
        <end position="162"/>
    </location>
</feature>
<dbReference type="EMBL" id="CAFAAH010000014">
    <property type="protein sequence ID" value="CAB4788357.1"/>
    <property type="molecule type" value="Genomic_DNA"/>
</dbReference>
<dbReference type="PROSITE" id="PS50901">
    <property type="entry name" value="FTSK"/>
    <property type="match status" value="2"/>
</dbReference>
<dbReference type="Pfam" id="PF00498">
    <property type="entry name" value="FHA"/>
    <property type="match status" value="1"/>
</dbReference>
<dbReference type="InterPro" id="IPR050206">
    <property type="entry name" value="FtsK/SpoIIIE/SftA"/>
</dbReference>
<dbReference type="CDD" id="cd01120">
    <property type="entry name" value="RecA-like_superfamily"/>
    <property type="match status" value="1"/>
</dbReference>
<reference evidence="6" key="1">
    <citation type="submission" date="2020-05" db="EMBL/GenBank/DDBJ databases">
        <authorList>
            <person name="Chiriac C."/>
            <person name="Salcher M."/>
            <person name="Ghai R."/>
            <person name="Kavagutti S V."/>
        </authorList>
    </citation>
    <scope>NUCLEOTIDE SEQUENCE</scope>
</reference>
<dbReference type="GO" id="GO:0003677">
    <property type="term" value="F:DNA binding"/>
    <property type="evidence" value="ECO:0007669"/>
    <property type="project" value="InterPro"/>
</dbReference>
<proteinExistence type="predicted"/>